<dbReference type="CDD" id="cd18873">
    <property type="entry name" value="NUDIX_NadM_like"/>
    <property type="match status" value="1"/>
</dbReference>
<dbReference type="Gene3D" id="1.10.10.10">
    <property type="entry name" value="Winged helix-like DNA-binding domain superfamily/Winged helix DNA-binding domain"/>
    <property type="match status" value="1"/>
</dbReference>
<dbReference type="Proteomes" id="UP000053171">
    <property type="component" value="Unassembled WGS sequence"/>
</dbReference>
<dbReference type="Proteomes" id="UP000594975">
    <property type="component" value="Chromosome"/>
</dbReference>
<dbReference type="InterPro" id="IPR015797">
    <property type="entry name" value="NUDIX_hydrolase-like_dom_sf"/>
</dbReference>
<feature type="domain" description="NrtR DNA-binding winged helix" evidence="2">
    <location>
        <begin position="214"/>
        <end position="270"/>
    </location>
</feature>
<dbReference type="Gene3D" id="3.90.79.10">
    <property type="entry name" value="Nucleoside Triphosphate Pyrophosphohydrolase"/>
    <property type="match status" value="1"/>
</dbReference>
<keyword evidence="4" id="KW-0378">Hydrolase</keyword>
<keyword evidence="5" id="KW-1185">Reference proteome</keyword>
<dbReference type="PANTHER" id="PTHR43736">
    <property type="entry name" value="ADP-RIBOSE PYROPHOSPHATASE"/>
    <property type="match status" value="1"/>
</dbReference>
<evidence type="ECO:0000259" key="2">
    <source>
        <dbReference type="Pfam" id="PF21906"/>
    </source>
</evidence>
<dbReference type="PANTHER" id="PTHR43736:SF4">
    <property type="entry name" value="SLR1690 PROTEIN"/>
    <property type="match status" value="1"/>
</dbReference>
<reference evidence="3" key="1">
    <citation type="submission" date="2016-04" db="EMBL/GenBank/DDBJ databases">
        <authorList>
            <person name="Evans L.H."/>
            <person name="Alamgir A."/>
            <person name="Owens N."/>
            <person name="Weber N.D."/>
            <person name="Virtaneva K."/>
            <person name="Barbian K."/>
            <person name="Babar A."/>
            <person name="Rosenke K."/>
        </authorList>
    </citation>
    <scope>NUCLEOTIDE SEQUENCE [LARGE SCALE GENOMIC DNA]</scope>
    <source>
        <strain evidence="3">RUTW2-3</strain>
    </source>
</reference>
<dbReference type="SUPFAM" id="SSF46785">
    <property type="entry name" value="Winged helix' DNA-binding domain"/>
    <property type="match status" value="1"/>
</dbReference>
<dbReference type="KEGG" id="rkr:I6G21_04875"/>
<evidence type="ECO:0000256" key="1">
    <source>
        <dbReference type="SAM" id="MobiDB-lite"/>
    </source>
</evidence>
<reference evidence="3 5" key="3">
    <citation type="submission" date="2016-06" db="EMBL/GenBank/DDBJ databases">
        <title>Identification of putative biosynthetic pathways for the production of bioactive secondary metabolites by the marine actinomycete Kocuria kristinae RUTW2-3.</title>
        <authorList>
            <person name="Waterworth S.C."/>
            <person name="Walmsley T.A."/>
            <person name="Matongo T."/>
            <person name="Davies-Coleman M.T."/>
            <person name="Dorrington R.A."/>
        </authorList>
    </citation>
    <scope>NUCLEOTIDE SEQUENCE [LARGE SCALE GENOMIC DNA]</scope>
    <source>
        <strain evidence="5">RuSp02-3</strain>
        <strain evidence="3">RUTW2-3</strain>
    </source>
</reference>
<reference evidence="4 6" key="4">
    <citation type="submission" date="2020-12" db="EMBL/GenBank/DDBJ databases">
        <title>FDA dAtabase for Regulatory Grade micrObial Sequences (FDA-ARGOS): Supporting development and validation of Infectious Disease Dx tests.</title>
        <authorList>
            <person name="Sproer C."/>
            <person name="Gronow S."/>
            <person name="Severitt S."/>
            <person name="Schroder I."/>
            <person name="Tallon L."/>
            <person name="Sadzewicz L."/>
            <person name="Zhao X."/>
            <person name="Boylan J."/>
            <person name="Ott S."/>
            <person name="Bowen H."/>
            <person name="Vavikolanu K."/>
            <person name="Mehta A."/>
            <person name="Aluvathingal J."/>
            <person name="Nadendla S."/>
            <person name="Lowell S."/>
            <person name="Myers T."/>
            <person name="Yan Y."/>
            <person name="Sichtig H."/>
        </authorList>
    </citation>
    <scope>NUCLEOTIDE SEQUENCE [LARGE SCALE GENOMIC DNA]</scope>
    <source>
        <strain evidence="4 6">FDAARGOS_864</strain>
    </source>
</reference>
<dbReference type="AlphaFoldDB" id="A0A147E7L9"/>
<evidence type="ECO:0000313" key="6">
    <source>
        <dbReference type="Proteomes" id="UP000594975"/>
    </source>
</evidence>
<proteinExistence type="predicted"/>
<feature type="region of interest" description="Disordered" evidence="1">
    <location>
        <begin position="122"/>
        <end position="141"/>
    </location>
</feature>
<dbReference type="PATRIC" id="fig|37923.10.peg.1899"/>
<gene>
    <name evidence="3" type="ORF">AN277_0207445</name>
    <name evidence="4" type="ORF">I6G21_04875</name>
</gene>
<accession>A0A147E7L9</accession>
<evidence type="ECO:0000313" key="4">
    <source>
        <dbReference type="EMBL" id="QPT54653.1"/>
    </source>
</evidence>
<name>A0A147E7L9_9MICC</name>
<dbReference type="Pfam" id="PF21906">
    <property type="entry name" value="WHD_NrtR"/>
    <property type="match status" value="1"/>
</dbReference>
<feature type="compositionally biased region" description="Low complexity" evidence="1">
    <location>
        <begin position="130"/>
        <end position="141"/>
    </location>
</feature>
<dbReference type="EMBL" id="CP065738">
    <property type="protein sequence ID" value="QPT54653.1"/>
    <property type="molecule type" value="Genomic_DNA"/>
</dbReference>
<dbReference type="SUPFAM" id="SSF55811">
    <property type="entry name" value="Nudix"/>
    <property type="match status" value="1"/>
</dbReference>
<dbReference type="InterPro" id="IPR036388">
    <property type="entry name" value="WH-like_DNA-bd_sf"/>
</dbReference>
<dbReference type="InterPro" id="IPR054105">
    <property type="entry name" value="WHD_NrtR"/>
</dbReference>
<reference evidence="5" key="2">
    <citation type="submission" date="2016-04" db="EMBL/GenBank/DDBJ databases">
        <authorList>
            <person name="Waterworth S."/>
            <person name="Matcher G."/>
        </authorList>
    </citation>
    <scope>NUCLEOTIDE SEQUENCE [LARGE SCALE GENOMIC DNA]</scope>
    <source>
        <strain evidence="5">RuSp02-3</strain>
    </source>
</reference>
<organism evidence="3 5">
    <name type="scientific">Rothia kristinae</name>
    <dbReference type="NCBI Taxonomy" id="37923"/>
    <lineage>
        <taxon>Bacteria</taxon>
        <taxon>Bacillati</taxon>
        <taxon>Actinomycetota</taxon>
        <taxon>Actinomycetes</taxon>
        <taxon>Micrococcales</taxon>
        <taxon>Micrococcaceae</taxon>
        <taxon>Rothia</taxon>
    </lineage>
</organism>
<dbReference type="GO" id="GO:0016787">
    <property type="term" value="F:hydrolase activity"/>
    <property type="evidence" value="ECO:0007669"/>
    <property type="project" value="UniProtKB-KW"/>
</dbReference>
<protein>
    <submittedName>
        <fullName evidence="3">ADP-ribose pyrophosphatase</fullName>
    </submittedName>
    <submittedName>
        <fullName evidence="4">NUDIX hydrolase</fullName>
    </submittedName>
</protein>
<dbReference type="EMBL" id="LJBJ02000014">
    <property type="protein sequence ID" value="OAX51634.1"/>
    <property type="molecule type" value="Genomic_DNA"/>
</dbReference>
<sequence>MQLAVSTVILALRPDEAAAGVAEAGAAGTGGEAADAAASASDTGAAGAGSAAADGRLRLWLPLVRRIRAPYRGLFALPGGPLPPELSLEEAAASMLRDATGLVPGYLEQLYAFGRVHRGQARAPGDDAEAASGSPAAVASASEEEDAAAERVVSVVYWASVPSAQAAQVLEEENVRWFPVDRLPRLAFDHREIVDYALTRLRAKVEYSRVAHSFLDEEFTLAQLREVYEAILGRALDPANFRRRVAASRAVIDTGRRLTGTPHRPPRLYRYDDSLAFADSAPPPQ</sequence>
<evidence type="ECO:0000313" key="5">
    <source>
        <dbReference type="Proteomes" id="UP000053171"/>
    </source>
</evidence>
<evidence type="ECO:0000313" key="3">
    <source>
        <dbReference type="EMBL" id="OAX51634.1"/>
    </source>
</evidence>
<dbReference type="InterPro" id="IPR036390">
    <property type="entry name" value="WH_DNA-bd_sf"/>
</dbReference>